<keyword evidence="1" id="KW-1133">Transmembrane helix</keyword>
<evidence type="ECO:0000313" key="2">
    <source>
        <dbReference type="EMBL" id="MDX8030392.1"/>
    </source>
</evidence>
<proteinExistence type="predicted"/>
<protein>
    <recommendedName>
        <fullName evidence="4">NACHT domain-containing protein</fullName>
    </recommendedName>
</protein>
<organism evidence="2 3">
    <name type="scientific">Lentzea miocenica</name>
    <dbReference type="NCBI Taxonomy" id="3095431"/>
    <lineage>
        <taxon>Bacteria</taxon>
        <taxon>Bacillati</taxon>
        <taxon>Actinomycetota</taxon>
        <taxon>Actinomycetes</taxon>
        <taxon>Pseudonocardiales</taxon>
        <taxon>Pseudonocardiaceae</taxon>
        <taxon>Lentzea</taxon>
    </lineage>
</organism>
<reference evidence="2 3" key="1">
    <citation type="submission" date="2023-11" db="EMBL/GenBank/DDBJ databases">
        <title>Lentzea sokolovensis, sp. nov., Lentzea kristufkii, sp. nov., and Lentzea miocenensis, sp. nov., rare actinobacteria from Sokolov Coal Basin, Miocene lacustrine sediment, Czech Republic.</title>
        <authorList>
            <person name="Lara A."/>
            <person name="Kotroba L."/>
            <person name="Nouioui I."/>
            <person name="Neumann-Schaal M."/>
            <person name="Mast Y."/>
            <person name="Chronakova A."/>
        </authorList>
    </citation>
    <scope>NUCLEOTIDE SEQUENCE [LARGE SCALE GENOMIC DNA]</scope>
    <source>
        <strain evidence="2 3">BCCO 10_0856</strain>
    </source>
</reference>
<dbReference type="EMBL" id="JAXAVW010000006">
    <property type="protein sequence ID" value="MDX8030392.1"/>
    <property type="molecule type" value="Genomic_DNA"/>
</dbReference>
<name>A0ABU4SWV2_9PSEU</name>
<feature type="transmembrane region" description="Helical" evidence="1">
    <location>
        <begin position="438"/>
        <end position="459"/>
    </location>
</feature>
<feature type="transmembrane region" description="Helical" evidence="1">
    <location>
        <begin position="508"/>
        <end position="526"/>
    </location>
</feature>
<keyword evidence="1" id="KW-0472">Membrane</keyword>
<feature type="transmembrane region" description="Helical" evidence="1">
    <location>
        <begin position="399"/>
        <end position="417"/>
    </location>
</feature>
<feature type="transmembrane region" description="Helical" evidence="1">
    <location>
        <begin position="532"/>
        <end position="553"/>
    </location>
</feature>
<accession>A0ABU4SWV2</accession>
<dbReference type="Proteomes" id="UP001285521">
    <property type="component" value="Unassembled WGS sequence"/>
</dbReference>
<keyword evidence="1" id="KW-0812">Transmembrane</keyword>
<comment type="caution">
    <text evidence="2">The sequence shown here is derived from an EMBL/GenBank/DDBJ whole genome shotgun (WGS) entry which is preliminary data.</text>
</comment>
<feature type="transmembrane region" description="Helical" evidence="1">
    <location>
        <begin position="465"/>
        <end position="487"/>
    </location>
</feature>
<dbReference type="Gene3D" id="3.40.50.300">
    <property type="entry name" value="P-loop containing nucleotide triphosphate hydrolases"/>
    <property type="match status" value="1"/>
</dbReference>
<gene>
    <name evidence="2" type="ORF">SK803_09235</name>
</gene>
<dbReference type="SUPFAM" id="SSF52540">
    <property type="entry name" value="P-loop containing nucleoside triphosphate hydrolases"/>
    <property type="match status" value="1"/>
</dbReference>
<dbReference type="InterPro" id="IPR027417">
    <property type="entry name" value="P-loop_NTPase"/>
</dbReference>
<evidence type="ECO:0008006" key="4">
    <source>
        <dbReference type="Google" id="ProtNLM"/>
    </source>
</evidence>
<dbReference type="RefSeq" id="WP_319965404.1">
    <property type="nucleotide sequence ID" value="NZ_JAXAVW010000006.1"/>
</dbReference>
<evidence type="ECO:0000313" key="3">
    <source>
        <dbReference type="Proteomes" id="UP001285521"/>
    </source>
</evidence>
<keyword evidence="3" id="KW-1185">Reference proteome</keyword>
<evidence type="ECO:0000256" key="1">
    <source>
        <dbReference type="SAM" id="Phobius"/>
    </source>
</evidence>
<sequence>MEPNEVRNALYSDQVRAPVVQAGDIHGDVHLHAPGGTPLDLAAHELATAVRRQWTTEAENRSLRQPAPLQVRFWSTADSRQEPVRGDVRQIASMFRGLSRRQLVVLGEPGAGKTVAALLLTLELLESPRLGEPVPILLAAASWDPTAEHFDVWAIRRLTEDYPALGGQDTARLVADGRVMIVVDGLDELPVHLHAPALDGVNRASGIRPVVVTCRTDEYHAAVAQFGTFLSGAAVVQLAPVRADAVAAHIAETSLDVRWRPVTEVLVAEPFDDVAEVLSSPLMVYLARTAYASPRTEPRELLAFPTRAAIEQHLLNAYMPTVYGPRVDVVDMYRPRRRSSRWPIEDVVRWLAFLAKWPGQEFAWWHLALATPRWATGAVVSLAVLAVGCTPILYGRPSFWPALVAAAVSFVAITSRTRPIAPARPTVTRPNPHHLFRTITWIAAFVITPVAYHTAVFVFGNTVLFAVELSAAVGAGVLTWIGGMVVAERFRPRGVTLLDSRILLREDRRLCVLWLALAAAGFAVLLCSDSCSVVPLLFAVVAGCVGAAGRTAWMSYLVAKTWLALRAEVPWRLMTFLDDARQRGVLRANGPSYQFRHVRLREHLASRRCHN</sequence>